<dbReference type="InterPro" id="IPR013103">
    <property type="entry name" value="RVT_2"/>
</dbReference>
<dbReference type="InterPro" id="IPR043502">
    <property type="entry name" value="DNA/RNA_pol_sf"/>
</dbReference>
<dbReference type="Pfam" id="PF07727">
    <property type="entry name" value="RVT_2"/>
    <property type="match status" value="1"/>
</dbReference>
<keyword evidence="1" id="KW-0378">Hydrolase</keyword>
<dbReference type="Pfam" id="PF00665">
    <property type="entry name" value="rve"/>
    <property type="match status" value="1"/>
</dbReference>
<organism evidence="3 4">
    <name type="scientific">Hibiscus syriacus</name>
    <name type="common">Rose of Sharon</name>
    <dbReference type="NCBI Taxonomy" id="106335"/>
    <lineage>
        <taxon>Eukaryota</taxon>
        <taxon>Viridiplantae</taxon>
        <taxon>Streptophyta</taxon>
        <taxon>Embryophyta</taxon>
        <taxon>Tracheophyta</taxon>
        <taxon>Spermatophyta</taxon>
        <taxon>Magnoliopsida</taxon>
        <taxon>eudicotyledons</taxon>
        <taxon>Gunneridae</taxon>
        <taxon>Pentapetalae</taxon>
        <taxon>rosids</taxon>
        <taxon>malvids</taxon>
        <taxon>Malvales</taxon>
        <taxon>Malvaceae</taxon>
        <taxon>Malvoideae</taxon>
        <taxon>Hibiscus</taxon>
    </lineage>
</organism>
<evidence type="ECO:0000259" key="2">
    <source>
        <dbReference type="PROSITE" id="PS50994"/>
    </source>
</evidence>
<dbReference type="SUPFAM" id="SSF53098">
    <property type="entry name" value="Ribonuclease H-like"/>
    <property type="match status" value="1"/>
</dbReference>
<dbReference type="InterPro" id="IPR054722">
    <property type="entry name" value="PolX-like_BBD"/>
</dbReference>
<gene>
    <name evidence="3" type="ORF">F3Y22_tig00111372pilonHSYRG00235</name>
</gene>
<dbReference type="InterPro" id="IPR025724">
    <property type="entry name" value="GAG-pre-integrase_dom"/>
</dbReference>
<dbReference type="PROSITE" id="PS50994">
    <property type="entry name" value="INTEGRASE"/>
    <property type="match status" value="1"/>
</dbReference>
<evidence type="ECO:0000313" key="3">
    <source>
        <dbReference type="EMBL" id="KAE8680725.1"/>
    </source>
</evidence>
<reference evidence="3" key="1">
    <citation type="submission" date="2019-09" db="EMBL/GenBank/DDBJ databases">
        <title>Draft genome information of white flower Hibiscus syriacus.</title>
        <authorList>
            <person name="Kim Y.-M."/>
        </authorList>
    </citation>
    <scope>NUCLEOTIDE SEQUENCE [LARGE SCALE GENOMIC DNA]</scope>
    <source>
        <strain evidence="3">YM2019G1</strain>
    </source>
</reference>
<comment type="caution">
    <text evidence="3">The sequence shown here is derived from an EMBL/GenBank/DDBJ whole genome shotgun (WGS) entry which is preliminary data.</text>
</comment>
<dbReference type="InterPro" id="IPR057670">
    <property type="entry name" value="SH3_retrovirus"/>
</dbReference>
<dbReference type="GO" id="GO:0004190">
    <property type="term" value="F:aspartic-type endopeptidase activity"/>
    <property type="evidence" value="ECO:0007669"/>
    <property type="project" value="UniProtKB-KW"/>
</dbReference>
<evidence type="ECO:0000313" key="4">
    <source>
        <dbReference type="Proteomes" id="UP000436088"/>
    </source>
</evidence>
<dbReference type="GO" id="GO:0015074">
    <property type="term" value="P:DNA integration"/>
    <property type="evidence" value="ECO:0007669"/>
    <property type="project" value="InterPro"/>
</dbReference>
<evidence type="ECO:0000256" key="1">
    <source>
        <dbReference type="ARBA" id="ARBA00022750"/>
    </source>
</evidence>
<keyword evidence="1" id="KW-0645">Protease</keyword>
<keyword evidence="4" id="KW-1185">Reference proteome</keyword>
<dbReference type="Gene3D" id="3.30.420.10">
    <property type="entry name" value="Ribonuclease H-like superfamily/Ribonuclease H"/>
    <property type="match status" value="1"/>
</dbReference>
<dbReference type="Pfam" id="PF13976">
    <property type="entry name" value="gag_pre-integrs"/>
    <property type="match status" value="1"/>
</dbReference>
<dbReference type="GO" id="GO:0003676">
    <property type="term" value="F:nucleic acid binding"/>
    <property type="evidence" value="ECO:0007669"/>
    <property type="project" value="InterPro"/>
</dbReference>
<accession>A0A6A2YN46</accession>
<dbReference type="Proteomes" id="UP000436088">
    <property type="component" value="Unassembled WGS sequence"/>
</dbReference>
<sequence>MTTEPQLITIPNLENPTQTLQLINISHPSIIKLTSSNYLAWKLQIEVILIGYDHYKYIDNTHPCPSRTITTNKVEAPNPAFLPWIRQDKLLFGVLVGSISPSLVTLIQQSVTSREAWKILANTYARPTRGHIKQIKDQVKKATNKPMDHEDIIEKILDGLDDDYRHIADIVEGRDTPISFDELHEKLINRELTIQQLQSASFPHPVTTNPSQPPQATIHQQRPYLDKCQGCRQQGHTVAQCSLFQLVPATSHSATHSSPTESQWHPRTHVTTTSGVETPAWLLDSGASHHVTADLGNLLLHAPYEGPDDIEIDDGTGLHISKTGSTSIKTPSHTFQLHDVLFVPTMKRNLIFISQFCKTSNTSIEFLPSSFPVNDLLTGATLLEGQPKGGVYELPISHLTSRPSVFTSTKVSSCAWHYRLGHPSKSIQRHIVFKFGLPSDFSSSKHFHCKDCFCNKSHKLPFSQSSIVSTSPLQHIYSDVWTSPIYSVDGYKYYLIFVDHFTHYIWLYPLKRKSDIATIFPHFKALVENFFQQKIITFYSDNGGEYMGLAKSTDIATYLSTHGISHLTSPPHTPEHNGFSEHRHRHIVDTCFSLLSQASLPLTFWSYTFSTATYLINRLPTPTLYMISPYHKLFESLPNYSNLRSAYLCFDPSTQKVYISRHVQFVESEFPISKVDLHLPRPDGLTCDTWLPRHVILSVSYTSSEVSCSGYLPVDSNTQMDMVDQQYLSLPLYLPFLNPPHTSPTSPNTLPPLLPTLIPTHVPSTSPHVPLALPSPVLNQVSKILSLTPFVCTSPIVTRSQNNIHKPITKLSLLAQLTSGIEFTCVTQALKDGRWRHVMSEEFNALVRNGTWELARLVVKGFHQRLGMDYHETFSPVVKPTTVRVIRSLTVSQGWVLRQLDVNNALLQGTLTEDVLMNQPQGFVDADHPHHVCKLRKVIYGLKKAPRAWYNELRQFLLASHFLNSIVDTSLLILNDKGITIMLLVYVDDIIITCNNTVSVQDFISVLVRRFSLKDLGTLHYFLGVEVIPRLHGLLLS</sequence>
<feature type="domain" description="Integrase catalytic" evidence="2">
    <location>
        <begin position="468"/>
        <end position="637"/>
    </location>
</feature>
<dbReference type="PANTHER" id="PTHR47481:SF22">
    <property type="entry name" value="RETROTRANSPOSON GAG DOMAIN-CONTAINING PROTEIN"/>
    <property type="match status" value="1"/>
</dbReference>
<dbReference type="AlphaFoldDB" id="A0A6A2YN46"/>
<dbReference type="Pfam" id="PF22936">
    <property type="entry name" value="Pol_BBD"/>
    <property type="match status" value="1"/>
</dbReference>
<dbReference type="PANTHER" id="PTHR47481">
    <property type="match status" value="1"/>
</dbReference>
<dbReference type="InterPro" id="IPR012337">
    <property type="entry name" value="RNaseH-like_sf"/>
</dbReference>
<keyword evidence="1" id="KW-0064">Aspartyl protease</keyword>
<dbReference type="EMBL" id="VEPZ02001321">
    <property type="protein sequence ID" value="KAE8680725.1"/>
    <property type="molecule type" value="Genomic_DNA"/>
</dbReference>
<dbReference type="InterPro" id="IPR001584">
    <property type="entry name" value="Integrase_cat-core"/>
</dbReference>
<dbReference type="InterPro" id="IPR036397">
    <property type="entry name" value="RNaseH_sf"/>
</dbReference>
<protein>
    <recommendedName>
        <fullName evidence="2">Integrase catalytic domain-containing protein</fullName>
    </recommendedName>
</protein>
<name>A0A6A2YN46_HIBSY</name>
<proteinExistence type="predicted"/>
<dbReference type="Pfam" id="PF25597">
    <property type="entry name" value="SH3_retrovirus"/>
    <property type="match status" value="1"/>
</dbReference>
<dbReference type="SUPFAM" id="SSF56672">
    <property type="entry name" value="DNA/RNA polymerases"/>
    <property type="match status" value="1"/>
</dbReference>